<evidence type="ECO:0000313" key="10">
    <source>
        <dbReference type="Proteomes" id="UP000182658"/>
    </source>
</evidence>
<feature type="domain" description="Plastocyanin-like" evidence="7">
    <location>
        <begin position="351"/>
        <end position="480"/>
    </location>
</feature>
<dbReference type="InterPro" id="IPR011706">
    <property type="entry name" value="Cu-oxidase_C"/>
</dbReference>
<comment type="similarity">
    <text evidence="1">Belongs to the multicopper oxidase family.</text>
</comment>
<dbReference type="GO" id="GO:0004322">
    <property type="term" value="F:ferroxidase activity"/>
    <property type="evidence" value="ECO:0007669"/>
    <property type="project" value="TreeGrafter"/>
</dbReference>
<dbReference type="GO" id="GO:0033573">
    <property type="term" value="C:high-affinity iron permease complex"/>
    <property type="evidence" value="ECO:0007669"/>
    <property type="project" value="TreeGrafter"/>
</dbReference>
<dbReference type="PANTHER" id="PTHR11709">
    <property type="entry name" value="MULTI-COPPER OXIDASE"/>
    <property type="match status" value="1"/>
</dbReference>
<keyword evidence="2" id="KW-0479">Metal-binding</keyword>
<dbReference type="Proteomes" id="UP000182658">
    <property type="component" value="Unassembled WGS sequence"/>
</dbReference>
<feature type="domain" description="Plastocyanin-like" evidence="8">
    <location>
        <begin position="6"/>
        <end position="129"/>
    </location>
</feature>
<keyword evidence="4" id="KW-0560">Oxidoreductase</keyword>
<dbReference type="PANTHER" id="PTHR11709:SF361">
    <property type="entry name" value="IRON TRANSPORT MULTICOPPER OXIDASE FET3"/>
    <property type="match status" value="1"/>
</dbReference>
<evidence type="ECO:0008006" key="11">
    <source>
        <dbReference type="Google" id="ProtNLM"/>
    </source>
</evidence>
<dbReference type="GO" id="GO:0033215">
    <property type="term" value="P:reductive iron assimilation"/>
    <property type="evidence" value="ECO:0007669"/>
    <property type="project" value="TreeGrafter"/>
</dbReference>
<evidence type="ECO:0000256" key="4">
    <source>
        <dbReference type="ARBA" id="ARBA00023002"/>
    </source>
</evidence>
<feature type="non-terminal residue" evidence="9">
    <location>
        <position position="1"/>
    </location>
</feature>
<sequence length="541" mass="59892">TYNWNITWVSASPDGFRRPLVGINGQWPCPPLTGNLGDTIKINVYNGLGNQSTAIHFHGLFQKNTTYSDGASMATQCPIMPGESFVYQFTLTQSGTYWYHSHLSGQYIGKFRPLAIQHGLRGPLIITDPHAPYTVDQELTLTLTDLYHQQAPYLIHQYLSPNNTLTTGGAEPVPDSALINDAQNVKFSITAGKSYLFHIINMGALAGHYLQFDQHTMTIVEVDGVYTLPQTVNQIFVGAAQRYKVIVQAKATNQQNFAIVAQFNTDMFDSTITPAGQQSTCTAWLVYNTAKPLPAPFSLQPLPWDDTTLTPWDQQSLFDPADQTIYLTADFGSNDQQSTRAFFVTKTNISTQVPTLYSAMTAPLNVVNNPSIYGSASNPFVLPFNKVIEIDINNHDTRAHPFHLHGHNFQVISRSDNGALWPGLYDTPAVPMRRDTVIVYPGGGATIRFRADNPGINLFHCHTEFHVESGLVATFIEAPDVLQSLKLYIPVSHRDACDKYGILRKGNAAGNSKNWLDLTGQKTEPVDPSLNWGYVYPSICS</sequence>
<reference evidence="9 10" key="1">
    <citation type="submission" date="2016-10" db="EMBL/GenBank/DDBJ databases">
        <title>Draft genome sequence of Coniochaeta ligniaria NRRL30616, a lignocellulolytic fungus for bioabatement of inhibitors in plant biomass hydrolysates.</title>
        <authorList>
            <consortium name="DOE Joint Genome Institute"/>
            <person name="Jimenez D.J."/>
            <person name="Hector R.E."/>
            <person name="Riley R."/>
            <person name="Sun H."/>
            <person name="Grigoriev I.V."/>
            <person name="Van Elsas J.D."/>
            <person name="Nichols N.N."/>
        </authorList>
    </citation>
    <scope>NUCLEOTIDE SEQUENCE [LARGE SCALE GENOMIC DNA]</scope>
    <source>
        <strain evidence="9 10">NRRL 30616</strain>
    </source>
</reference>
<dbReference type="Pfam" id="PF00394">
    <property type="entry name" value="Cu-oxidase"/>
    <property type="match status" value="1"/>
</dbReference>
<dbReference type="OrthoDB" id="2121828at2759"/>
<dbReference type="InterPro" id="IPR044130">
    <property type="entry name" value="CuRO_2_Fet3-like"/>
</dbReference>
<dbReference type="GO" id="GO:0005507">
    <property type="term" value="F:copper ion binding"/>
    <property type="evidence" value="ECO:0007669"/>
    <property type="project" value="InterPro"/>
</dbReference>
<evidence type="ECO:0000259" key="8">
    <source>
        <dbReference type="Pfam" id="PF07732"/>
    </source>
</evidence>
<evidence type="ECO:0000256" key="3">
    <source>
        <dbReference type="ARBA" id="ARBA00022729"/>
    </source>
</evidence>
<dbReference type="AlphaFoldDB" id="A0A1J7I5P4"/>
<dbReference type="CDD" id="cd13877">
    <property type="entry name" value="CuRO_2_Fet3p_like"/>
    <property type="match status" value="1"/>
</dbReference>
<keyword evidence="3" id="KW-0732">Signal</keyword>
<evidence type="ECO:0000256" key="5">
    <source>
        <dbReference type="ARBA" id="ARBA00023008"/>
    </source>
</evidence>
<gene>
    <name evidence="9" type="ORF">CONLIGDRAFT_586795</name>
</gene>
<name>A0A1J7I5P4_9PEZI</name>
<dbReference type="InterPro" id="IPR002355">
    <property type="entry name" value="Cu_oxidase_Cu_BS"/>
</dbReference>
<feature type="domain" description="Plastocyanin-like" evidence="6">
    <location>
        <begin position="138"/>
        <end position="289"/>
    </location>
</feature>
<dbReference type="InterPro" id="IPR011707">
    <property type="entry name" value="Cu-oxidase-like_N"/>
</dbReference>
<evidence type="ECO:0000313" key="9">
    <source>
        <dbReference type="EMBL" id="OIW22846.1"/>
    </source>
</evidence>
<dbReference type="GO" id="GO:0010106">
    <property type="term" value="P:cellular response to iron ion starvation"/>
    <property type="evidence" value="ECO:0007669"/>
    <property type="project" value="TreeGrafter"/>
</dbReference>
<dbReference type="Gene3D" id="2.60.40.420">
    <property type="entry name" value="Cupredoxins - blue copper proteins"/>
    <property type="match status" value="3"/>
</dbReference>
<dbReference type="Pfam" id="PF07732">
    <property type="entry name" value="Cu-oxidase_3"/>
    <property type="match status" value="1"/>
</dbReference>
<dbReference type="InterPro" id="IPR045087">
    <property type="entry name" value="Cu-oxidase_fam"/>
</dbReference>
<proteinExistence type="inferred from homology"/>
<dbReference type="PROSITE" id="PS00080">
    <property type="entry name" value="MULTICOPPER_OXIDASE2"/>
    <property type="match status" value="1"/>
</dbReference>
<evidence type="ECO:0000256" key="2">
    <source>
        <dbReference type="ARBA" id="ARBA00022723"/>
    </source>
</evidence>
<keyword evidence="5" id="KW-0186">Copper</keyword>
<protein>
    <recommendedName>
        <fullName evidence="11">Multicopper oxidase</fullName>
    </recommendedName>
</protein>
<dbReference type="InterPro" id="IPR008972">
    <property type="entry name" value="Cupredoxin"/>
</dbReference>
<evidence type="ECO:0000256" key="1">
    <source>
        <dbReference type="ARBA" id="ARBA00010609"/>
    </source>
</evidence>
<dbReference type="SUPFAM" id="SSF49503">
    <property type="entry name" value="Cupredoxins"/>
    <property type="match status" value="3"/>
</dbReference>
<dbReference type="STRING" id="1408157.A0A1J7I5P4"/>
<dbReference type="EMBL" id="KV875110">
    <property type="protein sequence ID" value="OIW22846.1"/>
    <property type="molecule type" value="Genomic_DNA"/>
</dbReference>
<dbReference type="FunFam" id="2.60.40.420:FF:000071">
    <property type="entry name" value="Conidial pigment biosynthesis oxidase Abr1/brown 1"/>
    <property type="match status" value="1"/>
</dbReference>
<accession>A0A1J7I5P4</accession>
<organism evidence="9 10">
    <name type="scientific">Coniochaeta ligniaria NRRL 30616</name>
    <dbReference type="NCBI Taxonomy" id="1408157"/>
    <lineage>
        <taxon>Eukaryota</taxon>
        <taxon>Fungi</taxon>
        <taxon>Dikarya</taxon>
        <taxon>Ascomycota</taxon>
        <taxon>Pezizomycotina</taxon>
        <taxon>Sordariomycetes</taxon>
        <taxon>Sordariomycetidae</taxon>
        <taxon>Coniochaetales</taxon>
        <taxon>Coniochaetaceae</taxon>
        <taxon>Coniochaeta</taxon>
    </lineage>
</organism>
<evidence type="ECO:0000259" key="6">
    <source>
        <dbReference type="Pfam" id="PF00394"/>
    </source>
</evidence>
<keyword evidence="10" id="KW-1185">Reference proteome</keyword>
<dbReference type="InterPro" id="IPR001117">
    <property type="entry name" value="Cu-oxidase_2nd"/>
</dbReference>
<dbReference type="Pfam" id="PF07731">
    <property type="entry name" value="Cu-oxidase_2"/>
    <property type="match status" value="1"/>
</dbReference>
<dbReference type="InParanoid" id="A0A1J7I5P4"/>
<evidence type="ECO:0000259" key="7">
    <source>
        <dbReference type="Pfam" id="PF07731"/>
    </source>
</evidence>